<evidence type="ECO:0000313" key="2">
    <source>
        <dbReference type="Proteomes" id="UP000266723"/>
    </source>
</evidence>
<comment type="caution">
    <text evidence="1">The sequence shown here is derived from an EMBL/GenBank/DDBJ whole genome shotgun (WGS) entry which is preliminary data.</text>
</comment>
<protein>
    <submittedName>
        <fullName evidence="1">Uncharacterized protein</fullName>
    </submittedName>
</protein>
<keyword evidence="2" id="KW-1185">Reference proteome</keyword>
<reference evidence="1 2" key="1">
    <citation type="journal article" date="2020" name="BMC Genomics">
        <title>Intraspecific diversification of the crop wild relative Brassica cretica Lam. using demographic model selection.</title>
        <authorList>
            <person name="Kioukis A."/>
            <person name="Michalopoulou V.A."/>
            <person name="Briers L."/>
            <person name="Pirintsos S."/>
            <person name="Studholme D.J."/>
            <person name="Pavlidis P."/>
            <person name="Sarris P.F."/>
        </authorList>
    </citation>
    <scope>NUCLEOTIDE SEQUENCE [LARGE SCALE GENOMIC DNA]</scope>
    <source>
        <strain evidence="2">cv. PFS-1207/04</strain>
    </source>
</reference>
<evidence type="ECO:0000313" key="1">
    <source>
        <dbReference type="EMBL" id="KAF3550078.1"/>
    </source>
</evidence>
<name>A0ABQ7CG08_BRACR</name>
<accession>A0ABQ7CG08</accession>
<dbReference type="Proteomes" id="UP000266723">
    <property type="component" value="Unassembled WGS sequence"/>
</dbReference>
<organism evidence="1 2">
    <name type="scientific">Brassica cretica</name>
    <name type="common">Mustard</name>
    <dbReference type="NCBI Taxonomy" id="69181"/>
    <lineage>
        <taxon>Eukaryota</taxon>
        <taxon>Viridiplantae</taxon>
        <taxon>Streptophyta</taxon>
        <taxon>Embryophyta</taxon>
        <taxon>Tracheophyta</taxon>
        <taxon>Spermatophyta</taxon>
        <taxon>Magnoliopsida</taxon>
        <taxon>eudicotyledons</taxon>
        <taxon>Gunneridae</taxon>
        <taxon>Pentapetalae</taxon>
        <taxon>rosids</taxon>
        <taxon>malvids</taxon>
        <taxon>Brassicales</taxon>
        <taxon>Brassicaceae</taxon>
        <taxon>Brassiceae</taxon>
        <taxon>Brassica</taxon>
    </lineage>
</organism>
<proteinExistence type="predicted"/>
<sequence>MQSLCCKNRELTDTKPVPCRRCNGKRFYLLQTMQITTISSTGSLNNVLLMNLLVLPRRESNHKGEEDFTAIVNKGVAVNNPTFQSWHFVPNPKANITTKEQSNPKAQRYTNSHKRNIKQIIFLASGLGGSLGDDGKRVQSTIQLLPEQIVHKPVPLHQIHPFESLRYDLHIEMRLFVCSSTFHPACWYETYSTGSSFSLTLIARFSIAPEFDPVLSALLIAIRLSLKQVEESRHGGEESRRICRRFHSVRVPPKLRRLLTSNSYVVFDHTLPLPVAASSDSRTHIRFGADVDPRSPSRLLGREHA</sequence>
<gene>
    <name evidence="1" type="ORF">DY000_02010658</name>
</gene>
<dbReference type="EMBL" id="QGKV02000832">
    <property type="protein sequence ID" value="KAF3550078.1"/>
    <property type="molecule type" value="Genomic_DNA"/>
</dbReference>